<reference evidence="1" key="1">
    <citation type="submission" date="2022-03" db="EMBL/GenBank/DDBJ databases">
        <title>Description of Abyssus ytuae gen. nov., sp. nov., a novel member of the family Flavobacteriaceae isolated from the sediment of Mariana Trench.</title>
        <authorList>
            <person name="Zhang J."/>
            <person name="Xu X."/>
        </authorList>
    </citation>
    <scope>NUCLEOTIDE SEQUENCE</scope>
    <source>
        <strain evidence="1">MT3330</strain>
    </source>
</reference>
<dbReference type="SUPFAM" id="SSF50022">
    <property type="entry name" value="ISP domain"/>
    <property type="match status" value="1"/>
</dbReference>
<name>A0A9E7D224_9FLAO</name>
<evidence type="ECO:0000313" key="1">
    <source>
        <dbReference type="EMBL" id="UOB16254.1"/>
    </source>
</evidence>
<organism evidence="1 2">
    <name type="scientific">Abyssalbus ytuae</name>
    <dbReference type="NCBI Taxonomy" id="2926907"/>
    <lineage>
        <taxon>Bacteria</taxon>
        <taxon>Pseudomonadati</taxon>
        <taxon>Bacteroidota</taxon>
        <taxon>Flavobacteriia</taxon>
        <taxon>Flavobacteriales</taxon>
        <taxon>Flavobacteriaceae</taxon>
        <taxon>Abyssalbus</taxon>
    </lineage>
</organism>
<dbReference type="Gene3D" id="2.102.10.10">
    <property type="entry name" value="Rieske [2Fe-2S] iron-sulphur domain"/>
    <property type="match status" value="1"/>
</dbReference>
<evidence type="ECO:0008006" key="3">
    <source>
        <dbReference type="Google" id="ProtNLM"/>
    </source>
</evidence>
<keyword evidence="2" id="KW-1185">Reference proteome</keyword>
<dbReference type="Proteomes" id="UP000831290">
    <property type="component" value="Chromosome"/>
</dbReference>
<accession>A0A9E7D224</accession>
<sequence length="145" mass="15910">MKKLFLLLIITLISCSDGGSSDRNPYLTEYNFSYEINLNLPLYANLSTSGNSMYISGNNVGIKGIMVINIGNNFFAWEASCPNHSPNSCSTMKIEGGVTCRCECEDYLYSLANGAPLSESDSGEKLYGLLNYRVDVNGNILYISN</sequence>
<proteinExistence type="predicted"/>
<dbReference type="AlphaFoldDB" id="A0A9E7D224"/>
<protein>
    <recommendedName>
        <fullName evidence="3">Rieske domain-containing protein</fullName>
    </recommendedName>
</protein>
<gene>
    <name evidence="1" type="ORF">MQE35_10950</name>
</gene>
<dbReference type="RefSeq" id="WP_255841423.1">
    <property type="nucleotide sequence ID" value="NZ_CP094358.1"/>
</dbReference>
<dbReference type="EMBL" id="CP094358">
    <property type="protein sequence ID" value="UOB16254.1"/>
    <property type="molecule type" value="Genomic_DNA"/>
</dbReference>
<dbReference type="InterPro" id="IPR036922">
    <property type="entry name" value="Rieske_2Fe-2S_sf"/>
</dbReference>
<dbReference type="PROSITE" id="PS51257">
    <property type="entry name" value="PROKAR_LIPOPROTEIN"/>
    <property type="match status" value="1"/>
</dbReference>
<dbReference type="GO" id="GO:0051537">
    <property type="term" value="F:2 iron, 2 sulfur cluster binding"/>
    <property type="evidence" value="ECO:0007669"/>
    <property type="project" value="InterPro"/>
</dbReference>
<evidence type="ECO:0000313" key="2">
    <source>
        <dbReference type="Proteomes" id="UP000831290"/>
    </source>
</evidence>
<dbReference type="KEGG" id="fbm:MQE35_10950"/>